<dbReference type="InterPro" id="IPR013783">
    <property type="entry name" value="Ig-like_fold"/>
</dbReference>
<keyword evidence="1" id="KW-0812">Transmembrane</keyword>
<evidence type="ECO:0000256" key="1">
    <source>
        <dbReference type="SAM" id="Phobius"/>
    </source>
</evidence>
<sequence>METPLPTKNNNTPALKKSIGTGFFIISMLGIFITGLLVLGGLYLFLNQETLKKQEVGISPVTSEPVSLTLNLSSPDENLLVFEPDILIQGKTTPNSIVLLSATDKDIAVDTTPDGNFSLTLKLKQGLNNLNLTVFDPQGNSKSENRTVYYSTEKI</sequence>
<keyword evidence="1" id="KW-0472">Membrane</keyword>
<organism evidence="2 3">
    <name type="scientific">Candidatus Daviesbacteria bacterium GW2011_GWA1_42_6</name>
    <dbReference type="NCBI Taxonomy" id="1618420"/>
    <lineage>
        <taxon>Bacteria</taxon>
        <taxon>Candidatus Daviesiibacteriota</taxon>
    </lineage>
</organism>
<feature type="transmembrane region" description="Helical" evidence="1">
    <location>
        <begin position="20"/>
        <end position="46"/>
    </location>
</feature>
<dbReference type="EMBL" id="LCEB01000025">
    <property type="protein sequence ID" value="KKS64487.1"/>
    <property type="molecule type" value="Genomic_DNA"/>
</dbReference>
<dbReference type="AlphaFoldDB" id="A0A0G1ATX1"/>
<evidence type="ECO:0008006" key="4">
    <source>
        <dbReference type="Google" id="ProtNLM"/>
    </source>
</evidence>
<evidence type="ECO:0000313" key="3">
    <source>
        <dbReference type="Proteomes" id="UP000034135"/>
    </source>
</evidence>
<name>A0A0G1ATX1_9BACT</name>
<comment type="caution">
    <text evidence="2">The sequence shown here is derived from an EMBL/GenBank/DDBJ whole genome shotgun (WGS) entry which is preliminary data.</text>
</comment>
<gene>
    <name evidence="2" type="ORF">UV33_C0025G0009</name>
</gene>
<accession>A0A0G1ATX1</accession>
<dbReference type="Proteomes" id="UP000034135">
    <property type="component" value="Unassembled WGS sequence"/>
</dbReference>
<keyword evidence="1" id="KW-1133">Transmembrane helix</keyword>
<evidence type="ECO:0000313" key="2">
    <source>
        <dbReference type="EMBL" id="KKS64487.1"/>
    </source>
</evidence>
<proteinExistence type="predicted"/>
<protein>
    <recommendedName>
        <fullName evidence="4">Bacterial Ig-like domain-containing protein</fullName>
    </recommendedName>
</protein>
<reference evidence="2 3" key="1">
    <citation type="journal article" date="2015" name="Nature">
        <title>rRNA introns, odd ribosomes, and small enigmatic genomes across a large radiation of phyla.</title>
        <authorList>
            <person name="Brown C.T."/>
            <person name="Hug L.A."/>
            <person name="Thomas B.C."/>
            <person name="Sharon I."/>
            <person name="Castelle C.J."/>
            <person name="Singh A."/>
            <person name="Wilkins M.J."/>
            <person name="Williams K.H."/>
            <person name="Banfield J.F."/>
        </authorList>
    </citation>
    <scope>NUCLEOTIDE SEQUENCE [LARGE SCALE GENOMIC DNA]</scope>
</reference>
<dbReference type="Gene3D" id="2.60.40.10">
    <property type="entry name" value="Immunoglobulins"/>
    <property type="match status" value="1"/>
</dbReference>